<sequence>MSTFTRFQAENFSAFENIDLLFSPGINVFIGKNGTGKTHIMKTLYAAGAITGKLESYIDKMIRIFLPYEYRIGRLVRRKKGSTTAKIIVSCEKEELNLTFTNHSKNTPIDSNEDKWKKSKIKCAYIPVKEMLANAPGFRSLYSERLVHFEEVYSDIIDRAYLPPKRGPLDEHRANLLRKLEYVLDGKVVTEGETFFLKNTQGMLEFTLLAEGLRKLALLWLLIQNETLLKGSVLFWDEPEANLNPQMVRVVVEILLELQRFGVQVFIATHDYVTLKEIDLQRTGGDKILFHSFFRKGDGESVNISTSSDYGHIDENAIMDKYLDLYDREVEKTLGGKRD</sequence>
<dbReference type="InterPro" id="IPR038729">
    <property type="entry name" value="Rad50/SbcC_AAA"/>
</dbReference>
<dbReference type="AlphaFoldDB" id="A0A845LFQ1"/>
<dbReference type="InterPro" id="IPR003959">
    <property type="entry name" value="ATPase_AAA_core"/>
</dbReference>
<evidence type="ECO:0000313" key="3">
    <source>
        <dbReference type="EMBL" id="MZP43429.1"/>
    </source>
</evidence>
<dbReference type="PANTHER" id="PTHR43581">
    <property type="entry name" value="ATP/GTP PHOSPHATASE"/>
    <property type="match status" value="1"/>
</dbReference>
<accession>A0A845LFQ1</accession>
<dbReference type="InterPro" id="IPR051396">
    <property type="entry name" value="Bact_Antivir_Def_Nuclease"/>
</dbReference>
<evidence type="ECO:0000313" key="4">
    <source>
        <dbReference type="Proteomes" id="UP000471031"/>
    </source>
</evidence>
<reference evidence="3 4" key="1">
    <citation type="submission" date="2020-01" db="EMBL/GenBank/DDBJ databases">
        <title>Whole genome sequence of Heliobacterium gestii DSM 11169.</title>
        <authorList>
            <person name="Kyndt J.A."/>
            <person name="Meyer T.E."/>
        </authorList>
    </citation>
    <scope>NUCLEOTIDE SEQUENCE [LARGE SCALE GENOMIC DNA]</scope>
    <source>
        <strain evidence="3 4">DSM 11169</strain>
    </source>
</reference>
<dbReference type="Proteomes" id="UP000471031">
    <property type="component" value="Unassembled WGS sequence"/>
</dbReference>
<dbReference type="Pfam" id="PF13476">
    <property type="entry name" value="AAA_23"/>
    <property type="match status" value="1"/>
</dbReference>
<evidence type="ECO:0000259" key="2">
    <source>
        <dbReference type="Pfam" id="PF13476"/>
    </source>
</evidence>
<feature type="domain" description="Rad50/SbcC-type AAA" evidence="2">
    <location>
        <begin position="9"/>
        <end position="57"/>
    </location>
</feature>
<dbReference type="Gene3D" id="3.40.50.300">
    <property type="entry name" value="P-loop containing nucleotide triphosphate hydrolases"/>
    <property type="match status" value="2"/>
</dbReference>
<dbReference type="RefSeq" id="WP_161262005.1">
    <property type="nucleotide sequence ID" value="NZ_JAFBDC010000007.1"/>
</dbReference>
<dbReference type="SUPFAM" id="SSF52540">
    <property type="entry name" value="P-loop containing nucleoside triphosphate hydrolases"/>
    <property type="match status" value="1"/>
</dbReference>
<dbReference type="PANTHER" id="PTHR43581:SF2">
    <property type="entry name" value="EXCINUCLEASE ATPASE SUBUNIT"/>
    <property type="match status" value="1"/>
</dbReference>
<dbReference type="GO" id="GO:0005524">
    <property type="term" value="F:ATP binding"/>
    <property type="evidence" value="ECO:0007669"/>
    <property type="project" value="InterPro"/>
</dbReference>
<feature type="domain" description="ATPase AAA-type core" evidence="1">
    <location>
        <begin position="124"/>
        <end position="274"/>
    </location>
</feature>
<dbReference type="InterPro" id="IPR027417">
    <property type="entry name" value="P-loop_NTPase"/>
</dbReference>
<comment type="caution">
    <text evidence="3">The sequence shown here is derived from an EMBL/GenBank/DDBJ whole genome shotgun (WGS) entry which is preliminary data.</text>
</comment>
<dbReference type="GO" id="GO:0016887">
    <property type="term" value="F:ATP hydrolysis activity"/>
    <property type="evidence" value="ECO:0007669"/>
    <property type="project" value="InterPro"/>
</dbReference>
<proteinExistence type="predicted"/>
<protein>
    <submittedName>
        <fullName evidence="3">AAA family ATPase</fullName>
    </submittedName>
</protein>
<keyword evidence="4" id="KW-1185">Reference proteome</keyword>
<organism evidence="3 4">
    <name type="scientific">Heliomicrobium gestii</name>
    <name type="common">Heliobacterium gestii</name>
    <dbReference type="NCBI Taxonomy" id="2699"/>
    <lineage>
        <taxon>Bacteria</taxon>
        <taxon>Bacillati</taxon>
        <taxon>Bacillota</taxon>
        <taxon>Clostridia</taxon>
        <taxon>Eubacteriales</taxon>
        <taxon>Heliobacteriaceae</taxon>
        <taxon>Heliomicrobium</taxon>
    </lineage>
</organism>
<dbReference type="OrthoDB" id="9801813at2"/>
<dbReference type="Pfam" id="PF13304">
    <property type="entry name" value="AAA_21"/>
    <property type="match status" value="1"/>
</dbReference>
<dbReference type="EMBL" id="WXEX01000008">
    <property type="protein sequence ID" value="MZP43429.1"/>
    <property type="molecule type" value="Genomic_DNA"/>
</dbReference>
<gene>
    <name evidence="3" type="ORF">GTO89_10295</name>
</gene>
<name>A0A845LFQ1_HELGE</name>
<evidence type="ECO:0000259" key="1">
    <source>
        <dbReference type="Pfam" id="PF13304"/>
    </source>
</evidence>